<dbReference type="Pfam" id="PF05495">
    <property type="entry name" value="zf-CHY"/>
    <property type="match status" value="1"/>
</dbReference>
<evidence type="ECO:0000256" key="2">
    <source>
        <dbReference type="ARBA" id="ARBA00022771"/>
    </source>
</evidence>
<dbReference type="PROSITE" id="PS51270">
    <property type="entry name" value="ZF_CTCHY"/>
    <property type="match status" value="1"/>
</dbReference>
<keyword evidence="3" id="KW-0862">Zinc</keyword>
<keyword evidence="9" id="KW-1185">Reference proteome</keyword>
<dbReference type="GO" id="GO:0006281">
    <property type="term" value="P:DNA repair"/>
    <property type="evidence" value="ECO:0007669"/>
    <property type="project" value="UniProtKB-ARBA"/>
</dbReference>
<evidence type="ECO:0000256" key="3">
    <source>
        <dbReference type="ARBA" id="ARBA00022833"/>
    </source>
</evidence>
<evidence type="ECO:0000259" key="6">
    <source>
        <dbReference type="PROSITE" id="PS51266"/>
    </source>
</evidence>
<dbReference type="Pfam" id="PF14599">
    <property type="entry name" value="zinc_ribbon_6"/>
    <property type="match status" value="1"/>
</dbReference>
<dbReference type="InterPro" id="IPR049012">
    <property type="entry name" value="Mutator_transp_dom"/>
</dbReference>
<dbReference type="Pfam" id="PF20700">
    <property type="entry name" value="Mutator"/>
    <property type="match status" value="1"/>
</dbReference>
<dbReference type="InterPro" id="IPR037274">
    <property type="entry name" value="Znf_CHY_sf"/>
</dbReference>
<feature type="domain" description="CTCHY-type" evidence="7">
    <location>
        <begin position="839"/>
        <end position="902"/>
    </location>
</feature>
<name>A0AA88XPG6_PINIB</name>
<evidence type="ECO:0000259" key="7">
    <source>
        <dbReference type="PROSITE" id="PS51270"/>
    </source>
</evidence>
<dbReference type="PANTHER" id="PTHR21319:SF53">
    <property type="entry name" value="RING FINGER AND CHY ZINC FINGER DOMAIN-CONTAINING PROTEIN 1"/>
    <property type="match status" value="1"/>
</dbReference>
<keyword evidence="2 4" id="KW-0863">Zinc-finger</keyword>
<comment type="caution">
    <text evidence="8">The sequence shown here is derived from an EMBL/GenBank/DDBJ whole genome shotgun (WGS) entry which is preliminary data.</text>
</comment>
<dbReference type="EMBL" id="VSWD01000010">
    <property type="protein sequence ID" value="KAK3089294.1"/>
    <property type="molecule type" value="Genomic_DNA"/>
</dbReference>
<dbReference type="Pfam" id="PF09588">
    <property type="entry name" value="YqaJ"/>
    <property type="match status" value="1"/>
</dbReference>
<dbReference type="InterPro" id="IPR017921">
    <property type="entry name" value="Znf_CTCHY"/>
</dbReference>
<feature type="compositionally biased region" description="Low complexity" evidence="5">
    <location>
        <begin position="1016"/>
        <end position="1034"/>
    </location>
</feature>
<dbReference type="Gene3D" id="2.20.28.10">
    <property type="match status" value="1"/>
</dbReference>
<dbReference type="GO" id="GO:0061630">
    <property type="term" value="F:ubiquitin protein ligase activity"/>
    <property type="evidence" value="ECO:0007669"/>
    <property type="project" value="TreeGrafter"/>
</dbReference>
<organism evidence="8 9">
    <name type="scientific">Pinctada imbricata</name>
    <name type="common">Atlantic pearl-oyster</name>
    <name type="synonym">Pinctada martensii</name>
    <dbReference type="NCBI Taxonomy" id="66713"/>
    <lineage>
        <taxon>Eukaryota</taxon>
        <taxon>Metazoa</taxon>
        <taxon>Spiralia</taxon>
        <taxon>Lophotrochozoa</taxon>
        <taxon>Mollusca</taxon>
        <taxon>Bivalvia</taxon>
        <taxon>Autobranchia</taxon>
        <taxon>Pteriomorphia</taxon>
        <taxon>Pterioida</taxon>
        <taxon>Pterioidea</taxon>
        <taxon>Pteriidae</taxon>
        <taxon>Pinctada</taxon>
    </lineage>
</organism>
<feature type="domain" description="CHY-type" evidence="6">
    <location>
        <begin position="771"/>
        <end position="837"/>
    </location>
</feature>
<proteinExistence type="predicted"/>
<dbReference type="GO" id="GO:0008270">
    <property type="term" value="F:zinc ion binding"/>
    <property type="evidence" value="ECO:0007669"/>
    <property type="project" value="UniProtKB-KW"/>
</dbReference>
<dbReference type="GO" id="GO:0005634">
    <property type="term" value="C:nucleus"/>
    <property type="evidence" value="ECO:0007669"/>
    <property type="project" value="TreeGrafter"/>
</dbReference>
<reference evidence="8" key="1">
    <citation type="submission" date="2019-08" db="EMBL/GenBank/DDBJ databases">
        <title>The improved chromosome-level genome for the pearl oyster Pinctada fucata martensii using PacBio sequencing and Hi-C.</title>
        <authorList>
            <person name="Zheng Z."/>
        </authorList>
    </citation>
    <scope>NUCLEOTIDE SEQUENCE</scope>
    <source>
        <strain evidence="8">ZZ-2019</strain>
        <tissue evidence="8">Adductor muscle</tissue>
    </source>
</reference>
<dbReference type="InterPro" id="IPR011604">
    <property type="entry name" value="PDDEXK-like_dom_sf"/>
</dbReference>
<feature type="compositionally biased region" description="Basic residues" evidence="5">
    <location>
        <begin position="497"/>
        <end position="516"/>
    </location>
</feature>
<dbReference type="SUPFAM" id="SSF52980">
    <property type="entry name" value="Restriction endonuclease-like"/>
    <property type="match status" value="1"/>
</dbReference>
<evidence type="ECO:0000313" key="9">
    <source>
        <dbReference type="Proteomes" id="UP001186944"/>
    </source>
</evidence>
<dbReference type="InterPro" id="IPR037275">
    <property type="entry name" value="Znf_CTCHY_sf"/>
</dbReference>
<feature type="compositionally biased region" description="Basic residues" evidence="5">
    <location>
        <begin position="479"/>
        <end position="490"/>
    </location>
</feature>
<evidence type="ECO:0000256" key="5">
    <source>
        <dbReference type="SAM" id="MobiDB-lite"/>
    </source>
</evidence>
<sequence length="1045" mass="118455">MGLASILGVVCQGCRKQFKLVNSPTLPESKRYDINVRAVWGSVSTGNGPSHLNELLGTMNSPGLSSTSFTSIEEEIGKWWANTLKDSMLKAGVEERRLAIERGSFHQEIPAITVITDGGWSKRTHKHSYNALGGVAIIIGKETGKLLFLGVRNKYCYICNTAASNKTEPRDHSCYKNWDSDSLSMESDIILEGFKEAESTHGVRYMRIIGDGDSSVYARIRDEIPVWGRYVVKEECSNHVTKCLRSNLEKLVSDNPLYKGKNHLTKSVRIRIVSAVRGSIRFRSKEMKDGKRSRDDAVRMLKHDIRNCVHHIFGYHSDCSDFCKAKGQQNTCTGKTTDTQDCDAEEGPSDIFEEQISHWKDGSTVDAQEESRLGTSIKFSDVEQFIISDVSVLLARIAEKADRLIGNTTTNLAECWMHIRCKFDGGKIYNLCFRGSWHGRCYAGGLRMNFGPEWSPIVWEKATGTEAGVYHRATYTRRRQQLKKANKHHQKSETKQKRWKRKMASFRQNSTKKAKKSYGPEALDVSADISTAELDKEKTGFYNKHVKVSTQQINQISASTLNQSQSGLWHTERKRRLTASNFGHIVKRRPSLPINKIVKNLLYMKFTGNRHTKNGLLQERSTIEEYKLKKAEEGENVIVESSGLIISKDHPYLAGSPDGIVTTSSGNTGLIEIKNLLHSKPINLHQASENSNFCLINKKGTLYLKENHIYYHQCQGLMNICNFEWIDFVVRTLNPYQMIIHRITRDKDFWNNTMLPKLHAFYFNCLLPELASPREGKSPGIREPGVWSPCCNKTYSCRVCHDENENHELVRKEVQNIVCLKCETKQEINKNCTNCDLLFGNYFCEICRLYDDTDKGQFHCGPCGLCRVGGRENFFHCQKCDLCLSTSLKDNHKCIEKASHNNCAVCLYDLHTSRMSTAIPPCGHLIHSNYSCPTCGQCMVDMKRVWEHLDNEIAQVRMPDEYKDYKVQILCKDCHKESRVLFHVVGLKCQHCGSYNTCRAAEPEGAEDPSSSELHGQTSQQSSSASAQGVEEQQTNGPYNEMMDD</sequence>
<evidence type="ECO:0000256" key="1">
    <source>
        <dbReference type="ARBA" id="ARBA00022723"/>
    </source>
</evidence>
<dbReference type="PANTHER" id="PTHR21319">
    <property type="entry name" value="RING FINGER AND CHY ZINC FINGER DOMAIN-CONTAINING PROTEIN 1"/>
    <property type="match status" value="1"/>
</dbReference>
<evidence type="ECO:0000256" key="4">
    <source>
        <dbReference type="PROSITE-ProRule" id="PRU00601"/>
    </source>
</evidence>
<dbReference type="InterPro" id="IPR019080">
    <property type="entry name" value="YqaJ_viral_recombinase"/>
</dbReference>
<dbReference type="InterPro" id="IPR008913">
    <property type="entry name" value="Znf_CHY"/>
</dbReference>
<dbReference type="Proteomes" id="UP001186944">
    <property type="component" value="Unassembled WGS sequence"/>
</dbReference>
<dbReference type="InterPro" id="IPR039512">
    <property type="entry name" value="RCHY1_zinc-ribbon"/>
</dbReference>
<feature type="region of interest" description="Disordered" evidence="5">
    <location>
        <begin position="479"/>
        <end position="519"/>
    </location>
</feature>
<keyword evidence="1" id="KW-0479">Metal-binding</keyword>
<dbReference type="Gene3D" id="3.90.320.10">
    <property type="match status" value="1"/>
</dbReference>
<dbReference type="GO" id="GO:0016567">
    <property type="term" value="P:protein ubiquitination"/>
    <property type="evidence" value="ECO:0007669"/>
    <property type="project" value="TreeGrafter"/>
</dbReference>
<dbReference type="PROSITE" id="PS51266">
    <property type="entry name" value="ZF_CHY"/>
    <property type="match status" value="1"/>
</dbReference>
<dbReference type="SUPFAM" id="SSF161245">
    <property type="entry name" value="Zinc hairpin stack"/>
    <property type="match status" value="1"/>
</dbReference>
<dbReference type="AlphaFoldDB" id="A0AA88XPG6"/>
<protein>
    <submittedName>
        <fullName evidence="8">Uncharacterized protein</fullName>
    </submittedName>
</protein>
<dbReference type="InterPro" id="IPR011335">
    <property type="entry name" value="Restrct_endonuc-II-like"/>
</dbReference>
<feature type="region of interest" description="Disordered" evidence="5">
    <location>
        <begin position="1002"/>
        <end position="1045"/>
    </location>
</feature>
<accession>A0AA88XPG6</accession>
<evidence type="ECO:0000313" key="8">
    <source>
        <dbReference type="EMBL" id="KAK3089294.1"/>
    </source>
</evidence>
<dbReference type="SUPFAM" id="SSF161219">
    <property type="entry name" value="CHY zinc finger-like"/>
    <property type="match status" value="1"/>
</dbReference>
<dbReference type="GO" id="GO:0006511">
    <property type="term" value="P:ubiquitin-dependent protein catabolic process"/>
    <property type="evidence" value="ECO:0007669"/>
    <property type="project" value="TreeGrafter"/>
</dbReference>
<dbReference type="CDD" id="cd22343">
    <property type="entry name" value="PDDEXK_lambda_exonuclease-like"/>
    <property type="match status" value="1"/>
</dbReference>
<gene>
    <name evidence="8" type="ORF">FSP39_002467</name>
</gene>